<dbReference type="Proteomes" id="UP000435910">
    <property type="component" value="Unassembled WGS sequence"/>
</dbReference>
<dbReference type="Proteomes" id="UP000595038">
    <property type="component" value="Chromosome"/>
</dbReference>
<evidence type="ECO:0000256" key="1">
    <source>
        <dbReference type="SAM" id="Phobius"/>
    </source>
</evidence>
<dbReference type="EMBL" id="CP065647">
    <property type="protein sequence ID" value="QPR72993.1"/>
    <property type="molecule type" value="Genomic_DNA"/>
</dbReference>
<dbReference type="EMBL" id="NILC01000014">
    <property type="protein sequence ID" value="TWL30782.1"/>
    <property type="molecule type" value="Genomic_DNA"/>
</dbReference>
<evidence type="ECO:0000313" key="2">
    <source>
        <dbReference type="EMBL" id="QPR72993.1"/>
    </source>
</evidence>
<sequence length="113" mass="12005">MFLIVKIGVSAILIAIITEIARKSPEMGGMIAALPLVSLLSLFWLSVQGESLKHLSQFAKGVLWGFPATAVLLLIVVLSLKASFPVIISVVFGICGWGGCLMLQKALIHAIFG</sequence>
<reference evidence="2 5" key="2">
    <citation type="submission" date="2020-12" db="EMBL/GenBank/DDBJ databases">
        <title>FDA dAtabase for Regulatory Grade micrObial Sequences (FDA-ARGOS): Supporting development and validation of Infectious Disease Dx tests.</title>
        <authorList>
            <person name="Nelson B."/>
            <person name="Plummer A."/>
            <person name="Tallon L."/>
            <person name="Sadzewicz L."/>
            <person name="Zhao X."/>
            <person name="Boylan J."/>
            <person name="Ott S."/>
            <person name="Bowen H."/>
            <person name="Vavikolanu K."/>
            <person name="Mehta A."/>
            <person name="Aluvathingal J."/>
            <person name="Nadendla S."/>
            <person name="Myers T."/>
            <person name="Yan Y."/>
            <person name="Sichtig H."/>
        </authorList>
    </citation>
    <scope>NUCLEOTIDE SEQUENCE [LARGE SCALE GENOMIC DNA]</scope>
    <source>
        <strain evidence="2 5">FDAARGOS_923</strain>
    </source>
</reference>
<gene>
    <name evidence="3" type="ORF">CHCC16736_1816</name>
    <name evidence="2" type="ORF">I6G80_01320</name>
</gene>
<protein>
    <submittedName>
        <fullName evidence="2">DUF3147 family protein</fullName>
    </submittedName>
</protein>
<dbReference type="RefSeq" id="WP_003178792.1">
    <property type="nucleotide sequence ID" value="NZ_BEXU01000019.1"/>
</dbReference>
<reference evidence="3 4" key="1">
    <citation type="submission" date="2019-06" db="EMBL/GenBank/DDBJ databases">
        <title>Genome sequence analysis of &gt;100 Bacillus licheniformis strains suggests intrinsic resistance to this species.</title>
        <authorList>
            <person name="Wels M."/>
            <person name="Siezen R.J."/>
            <person name="Johansen E."/>
            <person name="Stuer-Lauridsen B."/>
            <person name="Bjerre K."/>
            <person name="Nielsen B.K.K."/>
        </authorList>
    </citation>
    <scope>NUCLEOTIDE SEQUENCE [LARGE SCALE GENOMIC DNA]</scope>
    <source>
        <strain evidence="3 4">BAC-16736</strain>
    </source>
</reference>
<proteinExistence type="predicted"/>
<evidence type="ECO:0000313" key="4">
    <source>
        <dbReference type="Proteomes" id="UP000435910"/>
    </source>
</evidence>
<keyword evidence="1" id="KW-0812">Transmembrane</keyword>
<dbReference type="AlphaFoldDB" id="A0A1Y0YK02"/>
<dbReference type="GeneID" id="92858658"/>
<evidence type="ECO:0000313" key="3">
    <source>
        <dbReference type="EMBL" id="TWL30782.1"/>
    </source>
</evidence>
<keyword evidence="1" id="KW-1133">Transmembrane helix</keyword>
<feature type="transmembrane region" description="Helical" evidence="1">
    <location>
        <begin position="61"/>
        <end position="80"/>
    </location>
</feature>
<keyword evidence="1" id="KW-0472">Membrane</keyword>
<dbReference type="NCBIfam" id="NF006750">
    <property type="entry name" value="PRK09272.1-3"/>
    <property type="match status" value="1"/>
</dbReference>
<feature type="transmembrane region" description="Helical" evidence="1">
    <location>
        <begin position="31"/>
        <end position="49"/>
    </location>
</feature>
<evidence type="ECO:0000313" key="5">
    <source>
        <dbReference type="Proteomes" id="UP000595038"/>
    </source>
</evidence>
<name>A0A1Y0YK02_BACLI</name>
<dbReference type="OMA" id="FWYVLPS"/>
<accession>A0A1Y0YK02</accession>
<organism evidence="3 4">
    <name type="scientific">Bacillus licheniformis</name>
    <dbReference type="NCBI Taxonomy" id="1402"/>
    <lineage>
        <taxon>Bacteria</taxon>
        <taxon>Bacillati</taxon>
        <taxon>Bacillota</taxon>
        <taxon>Bacilli</taxon>
        <taxon>Bacillales</taxon>
        <taxon>Bacillaceae</taxon>
        <taxon>Bacillus</taxon>
    </lineage>
</organism>
<feature type="transmembrane region" description="Helical" evidence="1">
    <location>
        <begin position="86"/>
        <end position="103"/>
    </location>
</feature>